<proteinExistence type="predicted"/>
<dbReference type="KEGG" id="hir:HETIRDRAFT_461406"/>
<dbReference type="eggNOG" id="ENOG502RZTS">
    <property type="taxonomic scope" value="Eukaryota"/>
</dbReference>
<feature type="region of interest" description="Disordered" evidence="1">
    <location>
        <begin position="622"/>
        <end position="660"/>
    </location>
</feature>
<evidence type="ECO:0000256" key="2">
    <source>
        <dbReference type="SAM" id="Phobius"/>
    </source>
</evidence>
<feature type="compositionally biased region" description="Low complexity" evidence="1">
    <location>
        <begin position="115"/>
        <end position="126"/>
    </location>
</feature>
<dbReference type="GeneID" id="20677165"/>
<dbReference type="OrthoDB" id="2384193at2759"/>
<keyword evidence="3" id="KW-0732">Signal</keyword>
<protein>
    <submittedName>
        <fullName evidence="4">Uncharacterized protein</fullName>
    </submittedName>
</protein>
<feature type="transmembrane region" description="Helical" evidence="2">
    <location>
        <begin position="331"/>
        <end position="349"/>
    </location>
</feature>
<evidence type="ECO:0000256" key="1">
    <source>
        <dbReference type="SAM" id="MobiDB-lite"/>
    </source>
</evidence>
<dbReference type="STRING" id="747525.W4JNM3"/>
<keyword evidence="2" id="KW-0812">Transmembrane</keyword>
<dbReference type="EMBL" id="KI925467">
    <property type="protein sequence ID" value="ETW74665.1"/>
    <property type="molecule type" value="Genomic_DNA"/>
</dbReference>
<evidence type="ECO:0000313" key="5">
    <source>
        <dbReference type="Proteomes" id="UP000030671"/>
    </source>
</evidence>
<keyword evidence="5" id="KW-1185">Reference proteome</keyword>
<dbReference type="HOGENOM" id="CLU_415633_0_0_1"/>
<feature type="transmembrane region" description="Helical" evidence="2">
    <location>
        <begin position="279"/>
        <end position="300"/>
    </location>
</feature>
<feature type="chain" id="PRO_5004844906" evidence="3">
    <location>
        <begin position="22"/>
        <end position="660"/>
    </location>
</feature>
<evidence type="ECO:0000256" key="3">
    <source>
        <dbReference type="SAM" id="SignalP"/>
    </source>
</evidence>
<keyword evidence="2" id="KW-1133">Transmembrane helix</keyword>
<feature type="compositionally biased region" description="Basic residues" evidence="1">
    <location>
        <begin position="439"/>
        <end position="450"/>
    </location>
</feature>
<feature type="transmembrane region" description="Helical" evidence="2">
    <location>
        <begin position="248"/>
        <end position="267"/>
    </location>
</feature>
<reference evidence="4 5" key="1">
    <citation type="journal article" date="2012" name="New Phytol.">
        <title>Insight into trade-off between wood decay and parasitism from the genome of a fungal forest pathogen.</title>
        <authorList>
            <person name="Olson A."/>
            <person name="Aerts A."/>
            <person name="Asiegbu F."/>
            <person name="Belbahri L."/>
            <person name="Bouzid O."/>
            <person name="Broberg A."/>
            <person name="Canback B."/>
            <person name="Coutinho P.M."/>
            <person name="Cullen D."/>
            <person name="Dalman K."/>
            <person name="Deflorio G."/>
            <person name="van Diepen L.T."/>
            <person name="Dunand C."/>
            <person name="Duplessis S."/>
            <person name="Durling M."/>
            <person name="Gonthier P."/>
            <person name="Grimwood J."/>
            <person name="Fossdal C.G."/>
            <person name="Hansson D."/>
            <person name="Henrissat B."/>
            <person name="Hietala A."/>
            <person name="Himmelstrand K."/>
            <person name="Hoffmeister D."/>
            <person name="Hogberg N."/>
            <person name="James T.Y."/>
            <person name="Karlsson M."/>
            <person name="Kohler A."/>
            <person name="Kues U."/>
            <person name="Lee Y.H."/>
            <person name="Lin Y.C."/>
            <person name="Lind M."/>
            <person name="Lindquist E."/>
            <person name="Lombard V."/>
            <person name="Lucas S."/>
            <person name="Lunden K."/>
            <person name="Morin E."/>
            <person name="Murat C."/>
            <person name="Park J."/>
            <person name="Raffaello T."/>
            <person name="Rouze P."/>
            <person name="Salamov A."/>
            <person name="Schmutz J."/>
            <person name="Solheim H."/>
            <person name="Stahlberg J."/>
            <person name="Velez H."/>
            <person name="de Vries R.P."/>
            <person name="Wiebenga A."/>
            <person name="Woodward S."/>
            <person name="Yakovlev I."/>
            <person name="Garbelotto M."/>
            <person name="Martin F."/>
            <person name="Grigoriev I.V."/>
            <person name="Stenlid J."/>
        </authorList>
    </citation>
    <scope>NUCLEOTIDE SEQUENCE [LARGE SCALE GENOMIC DNA]</scope>
    <source>
        <strain evidence="4 5">TC 32-1</strain>
    </source>
</reference>
<organism evidence="4 5">
    <name type="scientific">Heterobasidion irregulare (strain TC 32-1)</name>
    <dbReference type="NCBI Taxonomy" id="747525"/>
    <lineage>
        <taxon>Eukaryota</taxon>
        <taxon>Fungi</taxon>
        <taxon>Dikarya</taxon>
        <taxon>Basidiomycota</taxon>
        <taxon>Agaricomycotina</taxon>
        <taxon>Agaricomycetes</taxon>
        <taxon>Russulales</taxon>
        <taxon>Bondarzewiaceae</taxon>
        <taxon>Heterobasidion</taxon>
        <taxon>Heterobasidion annosum species complex</taxon>
    </lineage>
</organism>
<feature type="region of interest" description="Disordered" evidence="1">
    <location>
        <begin position="399"/>
        <end position="490"/>
    </location>
</feature>
<feature type="signal peptide" evidence="3">
    <location>
        <begin position="1"/>
        <end position="21"/>
    </location>
</feature>
<accession>W4JNM3</accession>
<keyword evidence="2" id="KW-0472">Membrane</keyword>
<dbReference type="InParanoid" id="W4JNM3"/>
<dbReference type="RefSeq" id="XP_009553160.1">
    <property type="nucleotide sequence ID" value="XM_009554865.1"/>
</dbReference>
<name>W4JNM3_HETIT</name>
<evidence type="ECO:0000313" key="4">
    <source>
        <dbReference type="EMBL" id="ETW74665.1"/>
    </source>
</evidence>
<feature type="region of interest" description="Disordered" evidence="1">
    <location>
        <begin position="110"/>
        <end position="141"/>
    </location>
</feature>
<dbReference type="AlphaFoldDB" id="W4JNM3"/>
<feature type="transmembrane region" description="Helical" evidence="2">
    <location>
        <begin position="361"/>
        <end position="385"/>
    </location>
</feature>
<feature type="compositionally biased region" description="Basic and acidic residues" evidence="1">
    <location>
        <begin position="622"/>
        <end position="635"/>
    </location>
</feature>
<sequence length="660" mass="71054">MSHFTPAVTLVWSLLSALVRPSLPPPHLAYALIDGWMDAPTDGRSASGASVRPSVRPRRALSPARYANADSRDASFALFVRVRSPAIRLRPRPRRWSYSTNSGAFKRLMTPSPPVSCSSDASSSPHRPAPPTGLHASHPARPRARTIKYAEGWALVPGVGVIPLPYEEWTRAHRRAIFPLTLCLSFAWALELCVAPSSYAPSYAPCDVTHLEELCFWLFVLNAGRAQDAAAPSQRHGGVWFQSAHFRAWALGSLAALVYLPAVTGVMRRDALKCEAYTFLVGSLSSLALTISFLPILWAFPPFLRNLRNEGVEMPTIVRLTKFHEYNTIRVLFRFLFAVPIAVLGVDGVRPHQHINDNMFGTEILAIAAGFGLVISSGLTLVIFFPRSIEAEIAARDHSTNTGTGTGVGIISSARTRTRSRSLFRSDPSHPARPSLAPRQHRHRHRHRRQPSSAIDSELDSEPDSGSGSGSGSGSDDADDGDDGAPRSPLSISLAAKHADPYQQFPTLEYGRAPHPLAMPSEPPSVLLYRAAPSLAPSTVAFNVAPTPAPTPPVGAVGPTTRLQPNRRLVDVDVDVDGAEGAAGAGIGWGRARGAEGAEGAGDIEMGRVGAGGLTVRNLAHHDARAGRAGREDGRRRPRVFLQFRSPIDFRGSGKSSRSS</sequence>
<dbReference type="Proteomes" id="UP000030671">
    <property type="component" value="Unassembled WGS sequence"/>
</dbReference>
<gene>
    <name evidence="4" type="ORF">HETIRDRAFT_461406</name>
</gene>